<dbReference type="InterPro" id="IPR016024">
    <property type="entry name" value="ARM-type_fold"/>
</dbReference>
<feature type="domain" description="Serine/threonine-protein phosphatase 4 regulatory subunit 3-like central" evidence="4">
    <location>
        <begin position="192"/>
        <end position="657"/>
    </location>
</feature>
<dbReference type="Proteomes" id="UP000489600">
    <property type="component" value="Unassembled WGS sequence"/>
</dbReference>
<dbReference type="OrthoDB" id="27483at2759"/>
<feature type="compositionally biased region" description="Basic and acidic residues" evidence="3">
    <location>
        <begin position="660"/>
        <end position="709"/>
    </location>
</feature>
<dbReference type="GO" id="GO:0072542">
    <property type="term" value="F:protein phosphatase activator activity"/>
    <property type="evidence" value="ECO:0007669"/>
    <property type="project" value="TreeGrafter"/>
</dbReference>
<accession>A0A565CP32</accession>
<evidence type="ECO:0000259" key="5">
    <source>
        <dbReference type="Pfam" id="PF22972"/>
    </source>
</evidence>
<protein>
    <submittedName>
        <fullName evidence="6">Uncharacterized protein</fullName>
    </submittedName>
</protein>
<dbReference type="AlphaFoldDB" id="A0A565CP32"/>
<evidence type="ECO:0000313" key="6">
    <source>
        <dbReference type="EMBL" id="VVB15362.1"/>
    </source>
</evidence>
<dbReference type="SUPFAM" id="SSF48371">
    <property type="entry name" value="ARM repeat"/>
    <property type="match status" value="1"/>
</dbReference>
<feature type="domain" description="PP4R3 EVH1-like" evidence="5">
    <location>
        <begin position="11"/>
        <end position="110"/>
    </location>
</feature>
<feature type="compositionally biased region" description="Basic and acidic residues" evidence="3">
    <location>
        <begin position="765"/>
        <end position="776"/>
    </location>
</feature>
<dbReference type="Pfam" id="PF04802">
    <property type="entry name" value="PP4R3"/>
    <property type="match status" value="1"/>
</dbReference>
<comment type="subcellular location">
    <subcellularLocation>
        <location evidence="1">Nucleus</location>
    </subcellularLocation>
</comment>
<dbReference type="GO" id="GO:0005654">
    <property type="term" value="C:nucleoplasm"/>
    <property type="evidence" value="ECO:0007669"/>
    <property type="project" value="TreeGrafter"/>
</dbReference>
<feature type="compositionally biased region" description="Polar residues" evidence="3">
    <location>
        <begin position="737"/>
        <end position="749"/>
    </location>
</feature>
<gene>
    <name evidence="6" type="ORF">ANE_LOCUS25806</name>
</gene>
<dbReference type="InterPro" id="IPR011993">
    <property type="entry name" value="PH-like_dom_sf"/>
</dbReference>
<dbReference type="PANTHER" id="PTHR23318:SF0">
    <property type="entry name" value="SERINE_THREONINE-PROTEIN PHOSPHATASE 4 REGULATORY SUBUNIT 3"/>
    <property type="match status" value="1"/>
</dbReference>
<name>A0A565CP32_9BRAS</name>
<dbReference type="InterPro" id="IPR006887">
    <property type="entry name" value="P4R3-like_central_dom"/>
</dbReference>
<dbReference type="InterPro" id="IPR055236">
    <property type="entry name" value="EVH1_PP4R3"/>
</dbReference>
<dbReference type="EMBL" id="CABITT030000008">
    <property type="protein sequence ID" value="VVB15362.1"/>
    <property type="molecule type" value="Genomic_DNA"/>
</dbReference>
<dbReference type="Gene3D" id="1.25.10.10">
    <property type="entry name" value="Leucine-rich Repeat Variant"/>
    <property type="match status" value="1"/>
</dbReference>
<keyword evidence="2" id="KW-0539">Nucleus</keyword>
<dbReference type="InterPro" id="IPR051137">
    <property type="entry name" value="PP4R3-like"/>
</dbReference>
<dbReference type="Gene3D" id="2.30.29.30">
    <property type="entry name" value="Pleckstrin-homology domain (PH domain)/Phosphotyrosine-binding domain (PTB)"/>
    <property type="match status" value="1"/>
</dbReference>
<feature type="region of interest" description="Disordered" evidence="3">
    <location>
        <begin position="660"/>
        <end position="776"/>
    </location>
</feature>
<evidence type="ECO:0000256" key="1">
    <source>
        <dbReference type="ARBA" id="ARBA00004123"/>
    </source>
</evidence>
<reference evidence="6" key="1">
    <citation type="submission" date="2019-07" db="EMBL/GenBank/DDBJ databases">
        <authorList>
            <person name="Dittberner H."/>
        </authorList>
    </citation>
    <scope>NUCLEOTIDE SEQUENCE [LARGE SCALE GENOMIC DNA]</scope>
</reference>
<evidence type="ECO:0000256" key="3">
    <source>
        <dbReference type="SAM" id="MobiDB-lite"/>
    </source>
</evidence>
<sequence length="776" mass="87833">MAAPENPNSLQRVKVYRLTEDGKWDDRGTGHVSMDYMERSKELGLYVIDEDDNATLLVHRVSTEDIYRKQEDTIISWRDPERFTELALSFQETAGCSFVWDQISTMQRNLHFNSLNSETFHNVNSELRELPVVGLSSLPLILKIVTESGITDQMRLAELMLKDVSINCLPKFHCYFLYERNGYPFLSFPILFTLDFFPNLMKVFDICEDSKNIDGLHVMFSIVKRIISFNSPQILEKIVGDELIMKIIGCLEYNPDVPQAHQHHRNFLKEHVVFKEAIPIENPLVLSKIHQTYRIGYLKDVVLNRVIDDATAANLNSVINTNNATVIALLKDDNTFIQELFARLRSPSTSVESRNNLVDFLHEFCSLSKSLRMEQHLSVIRELMNKGIFDIIAEVLQSPDKNLVLTGAKILLIFVNVDANLLPSYIVRTEGTPLLGLLVKGMMEDFGDKMHHQFIEILKAILPSALSGGAQQANIMDIFCAEHLPELVDFITASCPERPGNTSEGASRRGGSDCVAKPEVLLNICELLSFCIPLDSFRTNFLHKNMTEKVLHLMRRKDKSVVAAAIRFLRTLLSLHDDNVQSYLVKNNILKPIIDFFVANGNQDNLPNSAVLELLEHIHKGNASVLIRYVVETFWVQLAPFEEKLASIQAFKKRYEQCLESKGPESTDPVDLRRNERASDKEEDNYVKENSDEEKSASASERQEEEAKAHSSNVVAGSCASSREDELEQSQRPRQRLCSTSEGNKNSPEQGGEAKEPENSSSSLDGEKDSRSSMES</sequence>
<organism evidence="6 7">
    <name type="scientific">Arabis nemorensis</name>
    <dbReference type="NCBI Taxonomy" id="586526"/>
    <lineage>
        <taxon>Eukaryota</taxon>
        <taxon>Viridiplantae</taxon>
        <taxon>Streptophyta</taxon>
        <taxon>Embryophyta</taxon>
        <taxon>Tracheophyta</taxon>
        <taxon>Spermatophyta</taxon>
        <taxon>Magnoliopsida</taxon>
        <taxon>eudicotyledons</taxon>
        <taxon>Gunneridae</taxon>
        <taxon>Pentapetalae</taxon>
        <taxon>rosids</taxon>
        <taxon>malvids</taxon>
        <taxon>Brassicales</taxon>
        <taxon>Brassicaceae</taxon>
        <taxon>Arabideae</taxon>
        <taxon>Arabis</taxon>
    </lineage>
</organism>
<evidence type="ECO:0000313" key="7">
    <source>
        <dbReference type="Proteomes" id="UP000489600"/>
    </source>
</evidence>
<feature type="compositionally biased region" description="Polar residues" evidence="3">
    <location>
        <begin position="710"/>
        <end position="721"/>
    </location>
</feature>
<keyword evidence="7" id="KW-1185">Reference proteome</keyword>
<evidence type="ECO:0000259" key="4">
    <source>
        <dbReference type="Pfam" id="PF04802"/>
    </source>
</evidence>
<proteinExistence type="predicted"/>
<dbReference type="GO" id="GO:0030289">
    <property type="term" value="C:protein phosphatase 4 complex"/>
    <property type="evidence" value="ECO:0007669"/>
    <property type="project" value="TreeGrafter"/>
</dbReference>
<dbReference type="PANTHER" id="PTHR23318">
    <property type="entry name" value="ATP SYNTHASE GAMMA-RELATED"/>
    <property type="match status" value="1"/>
</dbReference>
<dbReference type="SUPFAM" id="SSF50729">
    <property type="entry name" value="PH domain-like"/>
    <property type="match status" value="1"/>
</dbReference>
<dbReference type="Pfam" id="PF22972">
    <property type="entry name" value="EVH1_PP4R3"/>
    <property type="match status" value="1"/>
</dbReference>
<evidence type="ECO:0000256" key="2">
    <source>
        <dbReference type="ARBA" id="ARBA00023242"/>
    </source>
</evidence>
<comment type="caution">
    <text evidence="6">The sequence shown here is derived from an EMBL/GenBank/DDBJ whole genome shotgun (WGS) entry which is preliminary data.</text>
</comment>
<dbReference type="InterPro" id="IPR011989">
    <property type="entry name" value="ARM-like"/>
</dbReference>